<dbReference type="KEGG" id="gmw:113521555"/>
<dbReference type="PANTHER" id="PTHR23048:SF0">
    <property type="entry name" value="CALMODULIN LIKE 3"/>
    <property type="match status" value="1"/>
</dbReference>
<feature type="coiled-coil region" evidence="2">
    <location>
        <begin position="212"/>
        <end position="239"/>
    </location>
</feature>
<dbReference type="InterPro" id="IPR050230">
    <property type="entry name" value="CALM/Myosin/TropC-like"/>
</dbReference>
<evidence type="ECO:0000256" key="2">
    <source>
        <dbReference type="SAM" id="Coils"/>
    </source>
</evidence>
<dbReference type="PANTHER" id="PTHR23048">
    <property type="entry name" value="MYOSIN LIGHT CHAIN 1, 3"/>
    <property type="match status" value="1"/>
</dbReference>
<gene>
    <name evidence="5" type="primary">LOC113521555</name>
</gene>
<evidence type="ECO:0000256" key="1">
    <source>
        <dbReference type="ARBA" id="ARBA00022737"/>
    </source>
</evidence>
<organism evidence="4 5">
    <name type="scientific">Galleria mellonella</name>
    <name type="common">Greater wax moth</name>
    <dbReference type="NCBI Taxonomy" id="7137"/>
    <lineage>
        <taxon>Eukaryota</taxon>
        <taxon>Metazoa</taxon>
        <taxon>Ecdysozoa</taxon>
        <taxon>Arthropoda</taxon>
        <taxon>Hexapoda</taxon>
        <taxon>Insecta</taxon>
        <taxon>Pterygota</taxon>
        <taxon>Neoptera</taxon>
        <taxon>Endopterygota</taxon>
        <taxon>Lepidoptera</taxon>
        <taxon>Glossata</taxon>
        <taxon>Ditrysia</taxon>
        <taxon>Pyraloidea</taxon>
        <taxon>Pyralidae</taxon>
        <taxon>Galleriinae</taxon>
        <taxon>Galleria</taxon>
    </lineage>
</organism>
<keyword evidence="2" id="KW-0175">Coiled coil</keyword>
<dbReference type="GO" id="GO:0016460">
    <property type="term" value="C:myosin II complex"/>
    <property type="evidence" value="ECO:0007669"/>
    <property type="project" value="TreeGrafter"/>
</dbReference>
<sequence length="251" mass="28985">MLPKVKGKGKGKEPPPPVKLMGPPLKPKKPPPPPVCFTNEDLVKFKDTFKAHDEENIDKVPLDAIPLMLRKLGFNPKSAEIRQLFTLFLEDELVDTVEYHEWLFMIEAKMNWGDDFELAVTKAFAALGHDDDETGSVDFELLREALMTWGEPLTEIEFVDWIKLAIKDKTYNADDGRFCYPKFVENMNNKDERYIKEPINFFKLDQKTLAAMALKKAQEEKVEQEKKEAERRAREEVKRLKMIADGLLPSD</sequence>
<evidence type="ECO:0000313" key="5">
    <source>
        <dbReference type="RefSeq" id="XP_026762915.2"/>
    </source>
</evidence>
<reference evidence="5" key="1">
    <citation type="submission" date="2025-08" db="UniProtKB">
        <authorList>
            <consortium name="RefSeq"/>
        </authorList>
    </citation>
    <scope>IDENTIFICATION</scope>
    <source>
        <tissue evidence="5">Whole larvae</tissue>
    </source>
</reference>
<dbReference type="Proteomes" id="UP001652740">
    <property type="component" value="Unplaced"/>
</dbReference>
<dbReference type="RefSeq" id="XP_026762915.2">
    <property type="nucleotide sequence ID" value="XM_026907114.3"/>
</dbReference>
<keyword evidence="4" id="KW-1185">Reference proteome</keyword>
<dbReference type="SUPFAM" id="SSF47473">
    <property type="entry name" value="EF-hand"/>
    <property type="match status" value="1"/>
</dbReference>
<name>A0A6J1X0P7_GALME</name>
<dbReference type="InParanoid" id="A0A6J1X0P7"/>
<proteinExistence type="predicted"/>
<keyword evidence="1" id="KW-0677">Repeat</keyword>
<protein>
    <submittedName>
        <fullName evidence="5">Uncharacterized protein LOC113521555</fullName>
    </submittedName>
</protein>
<evidence type="ECO:0000256" key="3">
    <source>
        <dbReference type="SAM" id="MobiDB-lite"/>
    </source>
</evidence>
<dbReference type="GeneID" id="113521555"/>
<dbReference type="InterPro" id="IPR011992">
    <property type="entry name" value="EF-hand-dom_pair"/>
</dbReference>
<dbReference type="Gene3D" id="1.10.238.10">
    <property type="entry name" value="EF-hand"/>
    <property type="match status" value="1"/>
</dbReference>
<feature type="region of interest" description="Disordered" evidence="3">
    <location>
        <begin position="1"/>
        <end position="34"/>
    </location>
</feature>
<evidence type="ECO:0000313" key="4">
    <source>
        <dbReference type="Proteomes" id="UP001652740"/>
    </source>
</evidence>
<dbReference type="AlphaFoldDB" id="A0A6J1X0P7"/>
<accession>A0A6J1X0P7</accession>